<dbReference type="InterPro" id="IPR032675">
    <property type="entry name" value="LRR_dom_sf"/>
</dbReference>
<keyword evidence="2" id="KW-0732">Signal</keyword>
<reference evidence="3" key="1">
    <citation type="submission" date="2022-07" db="EMBL/GenBank/DDBJ databases">
        <authorList>
            <person name="Trinca V."/>
            <person name="Uliana J.V.C."/>
            <person name="Torres T.T."/>
            <person name="Ward R.J."/>
            <person name="Monesi N."/>
        </authorList>
    </citation>
    <scope>NUCLEOTIDE SEQUENCE</scope>
    <source>
        <strain evidence="3">HSMRA1968</strain>
        <tissue evidence="3">Whole embryos</tissue>
    </source>
</reference>
<feature type="transmembrane region" description="Helical" evidence="1">
    <location>
        <begin position="385"/>
        <end position="412"/>
    </location>
</feature>
<evidence type="ECO:0000313" key="3">
    <source>
        <dbReference type="EMBL" id="KAJ6639215.1"/>
    </source>
</evidence>
<dbReference type="AlphaFoldDB" id="A0A9Q0MY40"/>
<dbReference type="Gene3D" id="3.80.10.10">
    <property type="entry name" value="Ribonuclease Inhibitor"/>
    <property type="match status" value="1"/>
</dbReference>
<protein>
    <submittedName>
        <fullName evidence="3">Uncharacterized protein</fullName>
    </submittedName>
</protein>
<evidence type="ECO:0000256" key="1">
    <source>
        <dbReference type="SAM" id="Phobius"/>
    </source>
</evidence>
<dbReference type="Proteomes" id="UP001151699">
    <property type="component" value="Chromosome X"/>
</dbReference>
<dbReference type="EMBL" id="WJQU01000003">
    <property type="protein sequence ID" value="KAJ6639215.1"/>
    <property type="molecule type" value="Genomic_DNA"/>
</dbReference>
<accession>A0A9Q0MY40</accession>
<keyword evidence="4" id="KW-1185">Reference proteome</keyword>
<sequence length="449" mass="50782">MCSQLKTYCVTVCLLLIGVNCFDEWEANNSDIEIEAPCIFDNDDAGRTCNCGFRNEKMYLPQMDGSIFQIRILNCKHLRIKSGTFSRLSILSRVSFTNVEDLILETYSLDFPVRSPSNRVRLDFSNTIIEEIPSYTINGNVDVIAFDNCRIGAIRAFAINGLVDKAFGLYIRNSIIKRIHGQGLKKFTVEQFVVDNVTFSLPIPSRAFYDITVDGLCSITNSNFTTIFSGAFIFQEMNSFRLQGNFIEELSGASFQMPVKESIIIQDNKVLSLSSTAFRAINLHSTYFNHHSEPMEFAFISNTIDIPDVSFTLEFDSRFRMKITKIYFLNPISCAGAEVLSHSAFIIENGDSLLFKVDDSTVTEDSNDYFAFTHIFSHLCIKASYLLYIIIGIVVLIVLAVIIAVIVTVLVLKKRRKRQLNVVMPEGKTYRETQIVMQIEHAGLLKTDL</sequence>
<evidence type="ECO:0000313" key="4">
    <source>
        <dbReference type="Proteomes" id="UP001151699"/>
    </source>
</evidence>
<proteinExistence type="predicted"/>
<dbReference type="SUPFAM" id="SSF52058">
    <property type="entry name" value="L domain-like"/>
    <property type="match status" value="1"/>
</dbReference>
<feature type="chain" id="PRO_5040461446" evidence="2">
    <location>
        <begin position="22"/>
        <end position="449"/>
    </location>
</feature>
<organism evidence="3 4">
    <name type="scientific">Pseudolycoriella hygida</name>
    <dbReference type="NCBI Taxonomy" id="35572"/>
    <lineage>
        <taxon>Eukaryota</taxon>
        <taxon>Metazoa</taxon>
        <taxon>Ecdysozoa</taxon>
        <taxon>Arthropoda</taxon>
        <taxon>Hexapoda</taxon>
        <taxon>Insecta</taxon>
        <taxon>Pterygota</taxon>
        <taxon>Neoptera</taxon>
        <taxon>Endopterygota</taxon>
        <taxon>Diptera</taxon>
        <taxon>Nematocera</taxon>
        <taxon>Sciaroidea</taxon>
        <taxon>Sciaridae</taxon>
        <taxon>Pseudolycoriella</taxon>
    </lineage>
</organism>
<keyword evidence="1" id="KW-0812">Transmembrane</keyword>
<name>A0A9Q0MY40_9DIPT</name>
<keyword evidence="1" id="KW-1133">Transmembrane helix</keyword>
<keyword evidence="1" id="KW-0472">Membrane</keyword>
<comment type="caution">
    <text evidence="3">The sequence shown here is derived from an EMBL/GenBank/DDBJ whole genome shotgun (WGS) entry which is preliminary data.</text>
</comment>
<dbReference type="OrthoDB" id="6360013at2759"/>
<evidence type="ECO:0000256" key="2">
    <source>
        <dbReference type="SAM" id="SignalP"/>
    </source>
</evidence>
<gene>
    <name evidence="3" type="ORF">Bhyg_11957</name>
</gene>
<feature type="signal peptide" evidence="2">
    <location>
        <begin position="1"/>
        <end position="21"/>
    </location>
</feature>